<feature type="region of interest" description="Disordered" evidence="4">
    <location>
        <begin position="427"/>
        <end position="467"/>
    </location>
</feature>
<evidence type="ECO:0000259" key="5">
    <source>
        <dbReference type="PROSITE" id="PS50071"/>
    </source>
</evidence>
<reference evidence="7" key="1">
    <citation type="submission" date="2025-08" db="UniProtKB">
        <authorList>
            <consortium name="RefSeq"/>
        </authorList>
    </citation>
    <scope>IDENTIFICATION</scope>
    <source>
        <strain evidence="7">OHB3-1</strain>
    </source>
</reference>
<evidence type="ECO:0000313" key="6">
    <source>
        <dbReference type="Proteomes" id="UP000504603"/>
    </source>
</evidence>
<feature type="domain" description="Homeobox" evidence="5">
    <location>
        <begin position="66"/>
        <end position="126"/>
    </location>
</feature>
<dbReference type="SUPFAM" id="SSF46689">
    <property type="entry name" value="Homeodomain-like"/>
    <property type="match status" value="1"/>
</dbReference>
<dbReference type="RefSeq" id="XP_022153984.1">
    <property type="nucleotide sequence ID" value="XM_022298292.1"/>
</dbReference>
<dbReference type="GeneID" id="111021358"/>
<keyword evidence="3 7" id="KW-0371">Homeobox</keyword>
<feature type="DNA-binding region" description="Homeobox" evidence="3">
    <location>
        <begin position="68"/>
        <end position="127"/>
    </location>
</feature>
<sequence>MEVLKDDFSNLEIGTSVESFQNFLDSQKDLFRSQVDQLQRIVVTQCRLTGVNPLSQEMAAGALSITIGKRPRDLLNPKAVKYMQTVFSIKDALSKKESREISALFGVKVTQVRDFFNSQRSRVRKIVRLSREKSIQSNSCKELEVGGIATNSDPGIPIDAVPLNSDAVVPFNSDAPIPLNSEAPVPLNVDTPVPLNTIEPSNVDNGPSCSTQDSDLFGIDGIDRHFVQTIFSLMQKEETFSGQVKLMEWILQIQNSSVLCWFLTKGGAIILATWLSQAAVEEQTSLLHVVLEVFCHLPLHKALPVHISAILQSVNNLRFYRNSDISNRARFLLSRWSKLLTRSQALKKPNGMKLLTNSQTEMILKQSIGDFMCEESWKSNIDMPENFVSPNVNVDNTRKLESNHALKLLPASSDDLNRKNVLSLSSSRFRERRKVQMVEQPGQKVAGRNSQAPRASPASQGRPMSTDDIQKAKMRAQFMQSKYGKAGSPNGRSDVKSENVNKPLHLVSGASSPASKISLSLKLEDQRKALVPPPKSSNKVETPLHSKVEVEFKDSLGEKCKRVQIQWRMPPEMKLNDLWSVGAGENSKEAGFQKNRNSREKETLYQTIHDIPSNPKEPWDLEMDYDDSLTPEILTEQLPDNETSETEVRNHAVDTAVPSEMTSSQDLKPTAAEPDLELLAVLLKNPDLVYALTSGQAGNLPAEDTVKLLDMIKAGGAANMGGGSSVGVGVNRMEKTGEKVEVSLPSPTPSSNAGTSGWKPAVFKNPFSQRDSISESSRGALASPPVDTSSIAVSRIPANQQLAAMPPLSHQLPSSVPQLSLPQTPIDGLQPHHLVHSHHQGIVANFPGVQLLNSETASALRSFPITNIPLANQSTVAAPSSVRIEGGNVAKPVSFSSNTPERVISIPFQSPPSPTPTRMLLNPMQQQRQSQLQQLQPFQSEHLHQTRVNIEKSAPSLGSWRPRQQDTGSHQNNERKLVGGPSWGRNEFESWSPENSPVRPQPQPQEYSRPDKSFSEPRINSGRSYGPAEQHRHSQSQRSPYGYREQNRHGGNNSSRRWRDRQY</sequence>
<evidence type="ECO:0000256" key="3">
    <source>
        <dbReference type="PROSITE-ProRule" id="PRU00108"/>
    </source>
</evidence>
<protein>
    <submittedName>
        <fullName evidence="7">Homeobox protein LUMINIDEPENDENS</fullName>
    </submittedName>
</protein>
<dbReference type="PANTHER" id="PTHR33400">
    <property type="entry name" value="ZINC FINGER CCCH DOMAIN-CONTAINING PROTEIN 6-RELATED"/>
    <property type="match status" value="1"/>
</dbReference>
<feature type="region of interest" description="Disordered" evidence="4">
    <location>
        <begin position="739"/>
        <end position="761"/>
    </location>
</feature>
<dbReference type="InterPro" id="IPR001356">
    <property type="entry name" value="HD"/>
</dbReference>
<evidence type="ECO:0000256" key="2">
    <source>
        <dbReference type="ARBA" id="ARBA00023125"/>
    </source>
</evidence>
<proteinExistence type="predicted"/>
<gene>
    <name evidence="7" type="primary">LOC111021358</name>
</gene>
<dbReference type="PANTHER" id="PTHR33400:SF6">
    <property type="entry name" value="HOMEOBOX PROTEIN LUMINIDEPENDENS"/>
    <property type="match status" value="1"/>
</dbReference>
<feature type="compositionally biased region" description="Polar residues" evidence="4">
    <location>
        <begin position="448"/>
        <end position="463"/>
    </location>
</feature>
<dbReference type="AlphaFoldDB" id="A0A6J1DKP9"/>
<accession>A0A6J1DKP9</accession>
<dbReference type="GO" id="GO:0005634">
    <property type="term" value="C:nucleus"/>
    <property type="evidence" value="ECO:0007669"/>
    <property type="project" value="UniProtKB-SubCell"/>
</dbReference>
<comment type="subcellular location">
    <subcellularLocation>
        <location evidence="1 3">Nucleus</location>
    </subcellularLocation>
</comment>
<dbReference type="PROSITE" id="PS50071">
    <property type="entry name" value="HOMEOBOX_2"/>
    <property type="match status" value="1"/>
</dbReference>
<dbReference type="OrthoDB" id="1920276at2759"/>
<feature type="region of interest" description="Disordered" evidence="4">
    <location>
        <begin position="952"/>
        <end position="1063"/>
    </location>
</feature>
<organism evidence="6 7">
    <name type="scientific">Momordica charantia</name>
    <name type="common">Bitter gourd</name>
    <name type="synonym">Balsam pear</name>
    <dbReference type="NCBI Taxonomy" id="3673"/>
    <lineage>
        <taxon>Eukaryota</taxon>
        <taxon>Viridiplantae</taxon>
        <taxon>Streptophyta</taxon>
        <taxon>Embryophyta</taxon>
        <taxon>Tracheophyta</taxon>
        <taxon>Spermatophyta</taxon>
        <taxon>Magnoliopsida</taxon>
        <taxon>eudicotyledons</taxon>
        <taxon>Gunneridae</taxon>
        <taxon>Pentapetalae</taxon>
        <taxon>rosids</taxon>
        <taxon>fabids</taxon>
        <taxon>Cucurbitales</taxon>
        <taxon>Cucurbitaceae</taxon>
        <taxon>Momordiceae</taxon>
        <taxon>Momordica</taxon>
    </lineage>
</organism>
<dbReference type="InterPro" id="IPR009057">
    <property type="entry name" value="Homeodomain-like_sf"/>
</dbReference>
<dbReference type="GO" id="GO:0010228">
    <property type="term" value="P:vegetative to reproductive phase transition of meristem"/>
    <property type="evidence" value="ECO:0007669"/>
    <property type="project" value="TreeGrafter"/>
</dbReference>
<evidence type="ECO:0000313" key="7">
    <source>
        <dbReference type="RefSeq" id="XP_022153984.1"/>
    </source>
</evidence>
<keyword evidence="6" id="KW-1185">Reference proteome</keyword>
<keyword evidence="2 3" id="KW-0238">DNA-binding</keyword>
<dbReference type="KEGG" id="mcha:111021358"/>
<keyword evidence="3" id="KW-0539">Nucleus</keyword>
<evidence type="ECO:0000256" key="4">
    <source>
        <dbReference type="SAM" id="MobiDB-lite"/>
    </source>
</evidence>
<dbReference type="Proteomes" id="UP000504603">
    <property type="component" value="Unplaced"/>
</dbReference>
<evidence type="ECO:0000256" key="1">
    <source>
        <dbReference type="ARBA" id="ARBA00004123"/>
    </source>
</evidence>
<dbReference type="SMART" id="SM00389">
    <property type="entry name" value="HOX"/>
    <property type="match status" value="1"/>
</dbReference>
<name>A0A6J1DKP9_MOMCH</name>
<dbReference type="GO" id="GO:0003677">
    <property type="term" value="F:DNA binding"/>
    <property type="evidence" value="ECO:0007669"/>
    <property type="project" value="UniProtKB-UniRule"/>
</dbReference>